<reference evidence="10 11" key="1">
    <citation type="journal article" date="2015" name="PLoS Pathog.">
        <title>Leptomonas seymouri: Adaptations to the Dixenous Life Cycle Analyzed by Genome Sequencing, Transcriptome Profiling and Co-infection with Leishmania donovani.</title>
        <authorList>
            <person name="Kraeva N."/>
            <person name="Butenko A."/>
            <person name="Hlavacova J."/>
            <person name="Kostygov A."/>
            <person name="Myskova J."/>
            <person name="Grybchuk D."/>
            <person name="Lestinova T."/>
            <person name="Votypka J."/>
            <person name="Volf P."/>
            <person name="Opperdoes F."/>
            <person name="Flegontov P."/>
            <person name="Lukes J."/>
            <person name="Yurchenko V."/>
        </authorList>
    </citation>
    <scope>NUCLEOTIDE SEQUENCE [LARGE SCALE GENOMIC DNA]</scope>
    <source>
        <strain evidence="10 11">ATCC 30220</strain>
    </source>
</reference>
<dbReference type="EMBL" id="LJSK01000184">
    <property type="protein sequence ID" value="KPI85501.1"/>
    <property type="molecule type" value="Genomic_DNA"/>
</dbReference>
<dbReference type="OrthoDB" id="10265389at2759"/>
<protein>
    <recommendedName>
        <fullName evidence="4">CCR4-NOT transcription complex subunit 11</fullName>
    </recommendedName>
</protein>
<dbReference type="Proteomes" id="UP000038009">
    <property type="component" value="Unassembled WGS sequence"/>
</dbReference>
<gene>
    <name evidence="10" type="ORF">ABL78_5462</name>
</gene>
<keyword evidence="9" id="KW-0539">Nucleus</keyword>
<proteinExistence type="inferred from homology"/>
<dbReference type="OMA" id="HNPEVCA"/>
<evidence type="ECO:0000256" key="7">
    <source>
        <dbReference type="ARBA" id="ARBA00023158"/>
    </source>
</evidence>
<evidence type="ECO:0000256" key="5">
    <source>
        <dbReference type="ARBA" id="ARBA00022490"/>
    </source>
</evidence>
<evidence type="ECO:0000256" key="8">
    <source>
        <dbReference type="ARBA" id="ARBA00023163"/>
    </source>
</evidence>
<dbReference type="GO" id="GO:0005634">
    <property type="term" value="C:nucleus"/>
    <property type="evidence" value="ECO:0007669"/>
    <property type="project" value="UniProtKB-SubCell"/>
</dbReference>
<comment type="caution">
    <text evidence="10">The sequence shown here is derived from an EMBL/GenBank/DDBJ whole genome shotgun (WGS) entry which is preliminary data.</text>
</comment>
<dbReference type="GO" id="GO:0031047">
    <property type="term" value="P:regulatory ncRNA-mediated gene silencing"/>
    <property type="evidence" value="ECO:0007669"/>
    <property type="project" value="UniProtKB-KW"/>
</dbReference>
<organism evidence="10 11">
    <name type="scientific">Leptomonas seymouri</name>
    <dbReference type="NCBI Taxonomy" id="5684"/>
    <lineage>
        <taxon>Eukaryota</taxon>
        <taxon>Discoba</taxon>
        <taxon>Euglenozoa</taxon>
        <taxon>Kinetoplastea</taxon>
        <taxon>Metakinetoplastina</taxon>
        <taxon>Trypanosomatida</taxon>
        <taxon>Trypanosomatidae</taxon>
        <taxon>Leishmaniinae</taxon>
        <taxon>Leptomonas</taxon>
    </lineage>
</organism>
<sequence>MSVEYLNATDRTRLLDALFDINASFLTLSQKFKEVCQPPRFAAASYEIGQLCKQLIASSEGAGLINALFVVDYMRKRESVAAKSTFYDILIELEHAIRRDMFFMEQIKYTTKESKESKSSLEATRAEMFRIHCAAKVFAFQLLGDAVTDDEKTISYASKRQEAIDEALNAWEKASVKIKEPMTDVEHCWVAEHEKQQCGSIYETAAVFDERPNMNSALLLPNMTAKLPVLPLQEGELQYLLPGKSAMLLFDSAAPSENWSRAKRLLMEARKTKISKEDELALVGLLNESLVSRLGVSPQMLSELGAHNPEVCASILLKVPAQSAGAFVQFLLKANIPDDNIQTILLHASSVIQQINVRTFVSTMLHKLRDRSNAVSVDAIKNFALTLQQLVDRAAKENKEIYIADGLQSELDQLFQSTGNPEMKSRWDEIKRL</sequence>
<name>A0A0N1I4T3_LEPSE</name>
<accession>A0A0N1I4T3</accession>
<dbReference type="InterPro" id="IPR019312">
    <property type="entry name" value="CNOT11"/>
</dbReference>
<dbReference type="GO" id="GO:0005737">
    <property type="term" value="C:cytoplasm"/>
    <property type="evidence" value="ECO:0007669"/>
    <property type="project" value="UniProtKB-SubCell"/>
</dbReference>
<keyword evidence="6" id="KW-0805">Transcription regulation</keyword>
<evidence type="ECO:0000256" key="9">
    <source>
        <dbReference type="ARBA" id="ARBA00023242"/>
    </source>
</evidence>
<keyword evidence="7" id="KW-0943">RNA-mediated gene silencing</keyword>
<evidence type="ECO:0000256" key="1">
    <source>
        <dbReference type="ARBA" id="ARBA00004123"/>
    </source>
</evidence>
<evidence type="ECO:0000313" key="11">
    <source>
        <dbReference type="Proteomes" id="UP000038009"/>
    </source>
</evidence>
<dbReference type="AlphaFoldDB" id="A0A0N1I4T3"/>
<comment type="subcellular location">
    <subcellularLocation>
        <location evidence="2">Cytoplasm</location>
    </subcellularLocation>
    <subcellularLocation>
        <location evidence="1">Nucleus</location>
    </subcellularLocation>
</comment>
<keyword evidence="5" id="KW-0963">Cytoplasm</keyword>
<keyword evidence="8" id="KW-0804">Transcription</keyword>
<evidence type="ECO:0000256" key="2">
    <source>
        <dbReference type="ARBA" id="ARBA00004496"/>
    </source>
</evidence>
<dbReference type="VEuPathDB" id="TriTrypDB:Lsey_0184_0220"/>
<dbReference type="GO" id="GO:0030014">
    <property type="term" value="C:CCR4-NOT complex"/>
    <property type="evidence" value="ECO:0007669"/>
    <property type="project" value="InterPro"/>
</dbReference>
<evidence type="ECO:0000256" key="6">
    <source>
        <dbReference type="ARBA" id="ARBA00023015"/>
    </source>
</evidence>
<comment type="similarity">
    <text evidence="3">Belongs to the CNOT11 family.</text>
</comment>
<dbReference type="PANTHER" id="PTHR15975">
    <property type="entry name" value="CCR4-NOT TRANSCRIPTION COMPLEX SUBUNIT 11"/>
    <property type="match status" value="1"/>
</dbReference>
<evidence type="ECO:0000256" key="4">
    <source>
        <dbReference type="ARBA" id="ARBA00014872"/>
    </source>
</evidence>
<keyword evidence="11" id="KW-1185">Reference proteome</keyword>
<evidence type="ECO:0000256" key="3">
    <source>
        <dbReference type="ARBA" id="ARBA00008030"/>
    </source>
</evidence>
<dbReference type="PANTHER" id="PTHR15975:SF0">
    <property type="entry name" value="CCR4-NOT TRANSCRIPTION COMPLEX SUBUNIT 11"/>
    <property type="match status" value="1"/>
</dbReference>
<evidence type="ECO:0000313" key="10">
    <source>
        <dbReference type="EMBL" id="KPI85501.1"/>
    </source>
</evidence>